<comment type="caution">
    <text evidence="1">The sequence shown here is derived from an EMBL/GenBank/DDBJ whole genome shotgun (WGS) entry which is preliminary data.</text>
</comment>
<reference evidence="1 2" key="1">
    <citation type="submission" date="2019-05" db="EMBL/GenBank/DDBJ databases">
        <title>Emergence of the Ug99 lineage of the wheat stem rust pathogen through somatic hybridization.</title>
        <authorList>
            <person name="Li F."/>
            <person name="Upadhyaya N.M."/>
            <person name="Sperschneider J."/>
            <person name="Matny O."/>
            <person name="Nguyen-Phuc H."/>
            <person name="Mago R."/>
            <person name="Raley C."/>
            <person name="Miller M.E."/>
            <person name="Silverstein K.A.T."/>
            <person name="Henningsen E."/>
            <person name="Hirsch C.D."/>
            <person name="Visser B."/>
            <person name="Pretorius Z.A."/>
            <person name="Steffenson B.J."/>
            <person name="Schwessinger B."/>
            <person name="Dodds P.N."/>
            <person name="Figueroa M."/>
        </authorList>
    </citation>
    <scope>NUCLEOTIDE SEQUENCE [LARGE SCALE GENOMIC DNA]</scope>
    <source>
        <strain evidence="1">21-0</strain>
    </source>
</reference>
<dbReference type="AlphaFoldDB" id="A0A5B0NMM9"/>
<accession>A0A5B0NMM9</accession>
<name>A0A5B0NMM9_PUCGR</name>
<proteinExistence type="predicted"/>
<evidence type="ECO:0000313" key="1">
    <source>
        <dbReference type="EMBL" id="KAA1089390.1"/>
    </source>
</evidence>
<gene>
    <name evidence="1" type="ORF">PGT21_016670</name>
</gene>
<dbReference type="EMBL" id="VSWC01000093">
    <property type="protein sequence ID" value="KAA1089390.1"/>
    <property type="molecule type" value="Genomic_DNA"/>
</dbReference>
<sequence>MHNCGIRAFCRSDLTLTELAYSQLNGKARSTFFKRISEFGLLLIKQIRRPGLFLYNWNSKTGLFFFKRNSGISLFLIKRIGGIDSIFLTLINQQPGNAHFLWVTNLSI</sequence>
<evidence type="ECO:0000313" key="2">
    <source>
        <dbReference type="Proteomes" id="UP000324748"/>
    </source>
</evidence>
<keyword evidence="2" id="KW-1185">Reference proteome</keyword>
<protein>
    <submittedName>
        <fullName evidence="1">Uncharacterized protein</fullName>
    </submittedName>
</protein>
<organism evidence="1 2">
    <name type="scientific">Puccinia graminis f. sp. tritici</name>
    <dbReference type="NCBI Taxonomy" id="56615"/>
    <lineage>
        <taxon>Eukaryota</taxon>
        <taxon>Fungi</taxon>
        <taxon>Dikarya</taxon>
        <taxon>Basidiomycota</taxon>
        <taxon>Pucciniomycotina</taxon>
        <taxon>Pucciniomycetes</taxon>
        <taxon>Pucciniales</taxon>
        <taxon>Pucciniaceae</taxon>
        <taxon>Puccinia</taxon>
    </lineage>
</organism>
<dbReference type="Proteomes" id="UP000324748">
    <property type="component" value="Unassembled WGS sequence"/>
</dbReference>